<dbReference type="EMBL" id="CAJNNW010033527">
    <property type="protein sequence ID" value="CAE8719363.1"/>
    <property type="molecule type" value="Genomic_DNA"/>
</dbReference>
<feature type="non-terminal residue" evidence="2">
    <location>
        <position position="299"/>
    </location>
</feature>
<accession>A0A813L400</accession>
<name>A0A813L400_POLGL</name>
<dbReference type="Proteomes" id="UP000626109">
    <property type="component" value="Unassembled WGS sequence"/>
</dbReference>
<evidence type="ECO:0000313" key="2">
    <source>
        <dbReference type="EMBL" id="CAE8719363.1"/>
    </source>
</evidence>
<feature type="region of interest" description="Disordered" evidence="1">
    <location>
        <begin position="1"/>
        <end position="20"/>
    </location>
</feature>
<dbReference type="AlphaFoldDB" id="A0A813L400"/>
<gene>
    <name evidence="2" type="ORF">PGLA2088_LOCUS40606</name>
</gene>
<reference evidence="2" key="1">
    <citation type="submission" date="2021-02" db="EMBL/GenBank/DDBJ databases">
        <authorList>
            <person name="Dougan E. K."/>
            <person name="Rhodes N."/>
            <person name="Thang M."/>
            <person name="Chan C."/>
        </authorList>
    </citation>
    <scope>NUCLEOTIDE SEQUENCE</scope>
</reference>
<evidence type="ECO:0000256" key="1">
    <source>
        <dbReference type="SAM" id="MobiDB-lite"/>
    </source>
</evidence>
<organism evidence="2 3">
    <name type="scientific">Polarella glacialis</name>
    <name type="common">Dinoflagellate</name>
    <dbReference type="NCBI Taxonomy" id="89957"/>
    <lineage>
        <taxon>Eukaryota</taxon>
        <taxon>Sar</taxon>
        <taxon>Alveolata</taxon>
        <taxon>Dinophyceae</taxon>
        <taxon>Suessiales</taxon>
        <taxon>Suessiaceae</taxon>
        <taxon>Polarella</taxon>
    </lineage>
</organism>
<feature type="non-terminal residue" evidence="2">
    <location>
        <position position="1"/>
    </location>
</feature>
<evidence type="ECO:0000313" key="3">
    <source>
        <dbReference type="Proteomes" id="UP000626109"/>
    </source>
</evidence>
<sequence>ASSSCPSDQDQKDLTSVLIKPDRVPPQPVRLLEQELSFRHLTVCHCLRGVPDVDLLRDAFQRALSKNPVLAGRLRPFWLRTGGRRPDGLEIGFDGALGCPFQVRPMSPDVEDEVERLDTERYARQFLRVHSELAEELRIGRVCFGLDLIGNDLPLGIVTFCPGRRVSVIALSISRILGEASAIYGLLRCWDEEFSSPGSSSSLSGGGGAVGIGREVVLRLLKQPIFAIQAIHEALDGVRHWVYHTTVWGFGGCCTARGGNLSSVSSRISLLAPVHGGPGGHPGSAACGDHDDDAPEGVS</sequence>
<proteinExistence type="predicted"/>
<comment type="caution">
    <text evidence="2">The sequence shown here is derived from an EMBL/GenBank/DDBJ whole genome shotgun (WGS) entry which is preliminary data.</text>
</comment>
<feature type="compositionally biased region" description="Acidic residues" evidence="1">
    <location>
        <begin position="290"/>
        <end position="299"/>
    </location>
</feature>
<feature type="region of interest" description="Disordered" evidence="1">
    <location>
        <begin position="279"/>
        <end position="299"/>
    </location>
</feature>
<protein>
    <submittedName>
        <fullName evidence="2">Uncharacterized protein</fullName>
    </submittedName>
</protein>